<evidence type="ECO:0000256" key="1">
    <source>
        <dbReference type="SAM" id="Phobius"/>
    </source>
</evidence>
<dbReference type="EMBL" id="FWZX01000014">
    <property type="protein sequence ID" value="SMF41189.1"/>
    <property type="molecule type" value="Genomic_DNA"/>
</dbReference>
<dbReference type="Proteomes" id="UP000192917">
    <property type="component" value="Unassembled WGS sequence"/>
</dbReference>
<gene>
    <name evidence="2" type="ORF">SAMN05428998_11482</name>
</gene>
<feature type="transmembrane region" description="Helical" evidence="1">
    <location>
        <begin position="37"/>
        <end position="56"/>
    </location>
</feature>
<accession>A0A1Y6C9G9</accession>
<name>A0A1Y6C9G9_9PROT</name>
<dbReference type="AlphaFoldDB" id="A0A1Y6C9G9"/>
<protein>
    <submittedName>
        <fullName evidence="2">Zinc transporter, ZIP family</fullName>
    </submittedName>
</protein>
<feature type="transmembrane region" description="Helical" evidence="1">
    <location>
        <begin position="226"/>
        <end position="245"/>
    </location>
</feature>
<evidence type="ECO:0000313" key="2">
    <source>
        <dbReference type="EMBL" id="SMF41189.1"/>
    </source>
</evidence>
<keyword evidence="1" id="KW-0472">Membrane</keyword>
<reference evidence="2 3" key="1">
    <citation type="submission" date="2017-04" db="EMBL/GenBank/DDBJ databases">
        <authorList>
            <person name="Afonso C.L."/>
            <person name="Miller P.J."/>
            <person name="Scott M.A."/>
            <person name="Spackman E."/>
            <person name="Goraichik I."/>
            <person name="Dimitrov K.M."/>
            <person name="Suarez D.L."/>
            <person name="Swayne D.E."/>
        </authorList>
    </citation>
    <scope>NUCLEOTIDE SEQUENCE [LARGE SCALE GENOMIC DNA]</scope>
    <source>
        <strain evidence="2 3">USBA 355</strain>
    </source>
</reference>
<feature type="transmembrane region" description="Helical" evidence="1">
    <location>
        <begin position="122"/>
        <end position="144"/>
    </location>
</feature>
<feature type="transmembrane region" description="Helical" evidence="1">
    <location>
        <begin position="165"/>
        <end position="185"/>
    </location>
</feature>
<evidence type="ECO:0000313" key="3">
    <source>
        <dbReference type="Proteomes" id="UP000192917"/>
    </source>
</evidence>
<organism evidence="2 3">
    <name type="scientific">Tistlia consotensis USBA 355</name>
    <dbReference type="NCBI Taxonomy" id="560819"/>
    <lineage>
        <taxon>Bacteria</taxon>
        <taxon>Pseudomonadati</taxon>
        <taxon>Pseudomonadota</taxon>
        <taxon>Alphaproteobacteria</taxon>
        <taxon>Rhodospirillales</taxon>
        <taxon>Rhodovibrionaceae</taxon>
        <taxon>Tistlia</taxon>
    </lineage>
</organism>
<dbReference type="RefSeq" id="WP_085123906.1">
    <property type="nucleotide sequence ID" value="NZ_FWZX01000014.1"/>
</dbReference>
<proteinExistence type="predicted"/>
<feature type="transmembrane region" description="Helical" evidence="1">
    <location>
        <begin position="6"/>
        <end position="25"/>
    </location>
</feature>
<dbReference type="STRING" id="560819.SAMN05428998_11482"/>
<feature type="transmembrane region" description="Helical" evidence="1">
    <location>
        <begin position="68"/>
        <end position="86"/>
    </location>
</feature>
<keyword evidence="3" id="KW-1185">Reference proteome</keyword>
<feature type="transmembrane region" description="Helical" evidence="1">
    <location>
        <begin position="197"/>
        <end position="214"/>
    </location>
</feature>
<keyword evidence="1" id="KW-0812">Transmembrane</keyword>
<keyword evidence="1" id="KW-1133">Transmembrane helix</keyword>
<sequence>MPDSLIVFVNVLAFALLPVAGTLGGSLLGESVRAPRWLVGAALHGAAGIAIALVGIDLMPRLLQSLPMWAILPAFLAGAGASLLLARAMRALRHRVGAARGPALMVYVAVAADLASDGLMTGAGAAVAGSLGLLIGATQAVANIPGGFAATKNLQDSGVPRPRRWLLAAGMALPALASALAAFWLLRSGSGVLQETALAFIVGVLLLTTIEDIVPEGDRPEPPRWISTLAFALGFAGLGLASAYLG</sequence>